<dbReference type="InterPro" id="IPR012910">
    <property type="entry name" value="Plug_dom"/>
</dbReference>
<feature type="signal peptide" evidence="1">
    <location>
        <begin position="1"/>
        <end position="28"/>
    </location>
</feature>
<dbReference type="InterPro" id="IPR008969">
    <property type="entry name" value="CarboxyPept-like_regulatory"/>
</dbReference>
<name>A0A3D4V4X0_9BACT</name>
<keyword evidence="1" id="KW-0732">Signal</keyword>
<proteinExistence type="predicted"/>
<dbReference type="Pfam" id="PF13620">
    <property type="entry name" value="CarboxypepD_reg"/>
    <property type="match status" value="1"/>
</dbReference>
<comment type="caution">
    <text evidence="3">The sequence shown here is derived from an EMBL/GenBank/DDBJ whole genome shotgun (WGS) entry which is preliminary data.</text>
</comment>
<dbReference type="SUPFAM" id="SSF56935">
    <property type="entry name" value="Porins"/>
    <property type="match status" value="1"/>
</dbReference>
<dbReference type="Proteomes" id="UP000264071">
    <property type="component" value="Unassembled WGS sequence"/>
</dbReference>
<dbReference type="Gene3D" id="2.60.40.1120">
    <property type="entry name" value="Carboxypeptidase-like, regulatory domain"/>
    <property type="match status" value="1"/>
</dbReference>
<evidence type="ECO:0000313" key="4">
    <source>
        <dbReference type="Proteomes" id="UP000264071"/>
    </source>
</evidence>
<feature type="domain" description="TonB-dependent receptor plug" evidence="2">
    <location>
        <begin position="164"/>
        <end position="258"/>
    </location>
</feature>
<dbReference type="Pfam" id="PF07715">
    <property type="entry name" value="Plug"/>
    <property type="match status" value="1"/>
</dbReference>
<feature type="chain" id="PRO_5017603257" description="TonB-dependent receptor plug domain-containing protein" evidence="1">
    <location>
        <begin position="29"/>
        <end position="282"/>
    </location>
</feature>
<organism evidence="3 4">
    <name type="scientific">Gemmatimonas aurantiaca</name>
    <dbReference type="NCBI Taxonomy" id="173480"/>
    <lineage>
        <taxon>Bacteria</taxon>
        <taxon>Pseudomonadati</taxon>
        <taxon>Gemmatimonadota</taxon>
        <taxon>Gemmatimonadia</taxon>
        <taxon>Gemmatimonadales</taxon>
        <taxon>Gemmatimonadaceae</taxon>
        <taxon>Gemmatimonas</taxon>
    </lineage>
</organism>
<evidence type="ECO:0000259" key="2">
    <source>
        <dbReference type="Pfam" id="PF07715"/>
    </source>
</evidence>
<dbReference type="AlphaFoldDB" id="A0A3D4V4X0"/>
<sequence>MKISLSSRRLAAAVGVLLPLLAPAVAGAQSKTTIRDRARQEAVKQVTSDESRFSVLDGVVTDSLLRPLNSADVTVVGTGARVVTSENGRFRMLQVPPGQYLLIVRRIGFAPTSGMIEVPARDTLRLSYVLERSNNMLDTMRIRGTRVTMRMREFEQRRQQGVGQFVTQEEIERRGSLATADFLRYMRGVEVSQVTTQLWGGTQVYSRREGAGMSDGVGANCAMQVLLDGIILPKNFNLDLLPPPKQIAGIEVYSGAATMPPQFGGPDRRCGAVAFWTRDGYN</sequence>
<dbReference type="Gene3D" id="2.170.130.10">
    <property type="entry name" value="TonB-dependent receptor, plug domain"/>
    <property type="match status" value="1"/>
</dbReference>
<gene>
    <name evidence="3" type="ORF">DGD08_03040</name>
</gene>
<reference evidence="3 4" key="1">
    <citation type="journal article" date="2018" name="Nat. Biotechnol.">
        <title>A standardized bacterial taxonomy based on genome phylogeny substantially revises the tree of life.</title>
        <authorList>
            <person name="Parks D.H."/>
            <person name="Chuvochina M."/>
            <person name="Waite D.W."/>
            <person name="Rinke C."/>
            <person name="Skarshewski A."/>
            <person name="Chaumeil P.A."/>
            <person name="Hugenholtz P."/>
        </authorList>
    </citation>
    <scope>NUCLEOTIDE SEQUENCE [LARGE SCALE GENOMIC DNA]</scope>
    <source>
        <strain evidence="3">UBA8844</strain>
    </source>
</reference>
<protein>
    <recommendedName>
        <fullName evidence="2">TonB-dependent receptor plug domain-containing protein</fullName>
    </recommendedName>
</protein>
<evidence type="ECO:0000313" key="3">
    <source>
        <dbReference type="EMBL" id="HCT56169.1"/>
    </source>
</evidence>
<dbReference type="SUPFAM" id="SSF49464">
    <property type="entry name" value="Carboxypeptidase regulatory domain-like"/>
    <property type="match status" value="1"/>
</dbReference>
<dbReference type="EMBL" id="DPIY01000004">
    <property type="protein sequence ID" value="HCT56169.1"/>
    <property type="molecule type" value="Genomic_DNA"/>
</dbReference>
<accession>A0A3D4V4X0</accession>
<evidence type="ECO:0000256" key="1">
    <source>
        <dbReference type="SAM" id="SignalP"/>
    </source>
</evidence>
<dbReference type="InterPro" id="IPR037066">
    <property type="entry name" value="Plug_dom_sf"/>
</dbReference>